<accession>A0A3D6BTH1</accession>
<protein>
    <recommendedName>
        <fullName evidence="4">Secretion system C-terminal sorting domain-containing protein</fullName>
    </recommendedName>
</protein>
<dbReference type="AlphaFoldDB" id="A0A3D6BTH1"/>
<comment type="caution">
    <text evidence="2">The sequence shown here is derived from an EMBL/GenBank/DDBJ whole genome shotgun (WGS) entry which is preliminary data.</text>
</comment>
<gene>
    <name evidence="2" type="ORF">DHV22_11995</name>
</gene>
<dbReference type="InterPro" id="IPR032675">
    <property type="entry name" value="LRR_dom_sf"/>
</dbReference>
<dbReference type="Gene3D" id="3.80.10.10">
    <property type="entry name" value="Ribonuclease Inhibitor"/>
    <property type="match status" value="1"/>
</dbReference>
<evidence type="ECO:0008006" key="4">
    <source>
        <dbReference type="Google" id="ProtNLM"/>
    </source>
</evidence>
<dbReference type="Proteomes" id="UP000263268">
    <property type="component" value="Unassembled WGS sequence"/>
</dbReference>
<evidence type="ECO:0000256" key="1">
    <source>
        <dbReference type="SAM" id="SignalP"/>
    </source>
</evidence>
<feature type="chain" id="PRO_5017820864" description="Secretion system C-terminal sorting domain-containing protein" evidence="1">
    <location>
        <begin position="20"/>
        <end position="250"/>
    </location>
</feature>
<name>A0A3D6BTH1_9FLAO</name>
<dbReference type="EMBL" id="DPRK01000190">
    <property type="protein sequence ID" value="HCY82258.1"/>
    <property type="molecule type" value="Genomic_DNA"/>
</dbReference>
<proteinExistence type="predicted"/>
<reference evidence="2 3" key="1">
    <citation type="journal article" date="2018" name="Nat. Biotechnol.">
        <title>A standardized bacterial taxonomy based on genome phylogeny substantially revises the tree of life.</title>
        <authorList>
            <person name="Parks D.H."/>
            <person name="Chuvochina M."/>
            <person name="Waite D.W."/>
            <person name="Rinke C."/>
            <person name="Skarshewski A."/>
            <person name="Chaumeil P.A."/>
            <person name="Hugenholtz P."/>
        </authorList>
    </citation>
    <scope>NUCLEOTIDE SEQUENCE [LARGE SCALE GENOMIC DNA]</scope>
    <source>
        <strain evidence="2">UBA10227</strain>
    </source>
</reference>
<keyword evidence="1" id="KW-0732">Signal</keyword>
<sequence>MKQIYLVCAFLCTTFISFAQVPSNDEIQNAVNITSLPFTDYNVQTQNATTASGGGMNGCNLGTTYSRVYYKYQSPINQTIRVKLTEESNNSIIMVYDSNFNTNVTSDSQLYQVSSCEFNSDLTISIQSVQTYYIVISNPDNETNVLISSIDDTNIVNIPDPNFKNALLNQTYPVINTNGDNEIQVSEPFFANEIYVSYQDISDLTGVEAFTNLEQLYCDDNNLTSLNVTQNANLIGLIASNNESLGNIDL</sequence>
<evidence type="ECO:0000313" key="2">
    <source>
        <dbReference type="EMBL" id="HCY82258.1"/>
    </source>
</evidence>
<feature type="non-terminal residue" evidence="2">
    <location>
        <position position="250"/>
    </location>
</feature>
<evidence type="ECO:0000313" key="3">
    <source>
        <dbReference type="Proteomes" id="UP000263268"/>
    </source>
</evidence>
<feature type="signal peptide" evidence="1">
    <location>
        <begin position="1"/>
        <end position="19"/>
    </location>
</feature>
<organism evidence="2 3">
    <name type="scientific">Xanthomarina gelatinilytica</name>
    <dbReference type="NCBI Taxonomy" id="1137281"/>
    <lineage>
        <taxon>Bacteria</taxon>
        <taxon>Pseudomonadati</taxon>
        <taxon>Bacteroidota</taxon>
        <taxon>Flavobacteriia</taxon>
        <taxon>Flavobacteriales</taxon>
        <taxon>Flavobacteriaceae</taxon>
        <taxon>Xanthomarina</taxon>
    </lineage>
</organism>